<dbReference type="InterPro" id="IPR019734">
    <property type="entry name" value="TPR_rpt"/>
</dbReference>
<protein>
    <submittedName>
        <fullName evidence="5">TPR repeat-containing protein</fullName>
    </submittedName>
</protein>
<dbReference type="PROSITE" id="PS50005">
    <property type="entry name" value="TPR"/>
    <property type="match status" value="2"/>
</dbReference>
<dbReference type="Pfam" id="PF13181">
    <property type="entry name" value="TPR_8"/>
    <property type="match status" value="2"/>
</dbReference>
<keyword evidence="1" id="KW-0677">Repeat</keyword>
<dbReference type="EMBL" id="BDUD01000002">
    <property type="protein sequence ID" value="GBG22855.1"/>
    <property type="molecule type" value="Genomic_DNA"/>
</dbReference>
<reference evidence="5 6" key="1">
    <citation type="submission" date="2017-06" db="EMBL/GenBank/DDBJ databases">
        <title>Genome sequencing of cyanobaciteial culture collection at National Institute for Environmental Studies (NIES).</title>
        <authorList>
            <person name="Hirose Y."/>
            <person name="Shimura Y."/>
            <person name="Fujisawa T."/>
            <person name="Nakamura Y."/>
            <person name="Kawachi M."/>
        </authorList>
    </citation>
    <scope>NUCLEOTIDE SEQUENCE [LARGE SCALE GENOMIC DNA]</scope>
    <source>
        <strain evidence="5 6">NIES-4072</strain>
    </source>
</reference>
<dbReference type="Gene3D" id="1.25.40.10">
    <property type="entry name" value="Tetratricopeptide repeat domain"/>
    <property type="match status" value="1"/>
</dbReference>
<dbReference type="GO" id="GO:0009279">
    <property type="term" value="C:cell outer membrane"/>
    <property type="evidence" value="ECO:0007669"/>
    <property type="project" value="TreeGrafter"/>
</dbReference>
<sequence length="168" mass="19163">MKSLKLAAVILVFGILTFAPKAEAKNLLNTRQVIAQVTDSQTENKNDTEEYLKRAFKRLESKDYQGAIEDFNQILKIEPDNAYAYLGRGLGNFSLEDYQAAKIDFDKALEINHDIAYAYYFRGFTNFALKDKQGAIADLQKAFRLFKQEGNQEFAQKVTDAIEKIQES</sequence>
<dbReference type="RefSeq" id="WP_109012886.1">
    <property type="nucleotide sequence ID" value="NZ_BDUD01000002.1"/>
</dbReference>
<gene>
    <name evidence="5" type="ORF">NIES4072_65670</name>
</gene>
<dbReference type="SMART" id="SM00028">
    <property type="entry name" value="TPR"/>
    <property type="match status" value="3"/>
</dbReference>
<keyword evidence="6" id="KW-1185">Reference proteome</keyword>
<dbReference type="SUPFAM" id="SSF48452">
    <property type="entry name" value="TPR-like"/>
    <property type="match status" value="1"/>
</dbReference>
<accession>A0A2R5FX48</accession>
<evidence type="ECO:0000313" key="6">
    <source>
        <dbReference type="Proteomes" id="UP000245124"/>
    </source>
</evidence>
<dbReference type="PANTHER" id="PTHR44858">
    <property type="entry name" value="TETRATRICOPEPTIDE REPEAT PROTEIN 6"/>
    <property type="match status" value="1"/>
</dbReference>
<dbReference type="InterPro" id="IPR011990">
    <property type="entry name" value="TPR-like_helical_dom_sf"/>
</dbReference>
<dbReference type="PANTHER" id="PTHR44858:SF1">
    <property type="entry name" value="UDP-N-ACETYLGLUCOSAMINE--PEPTIDE N-ACETYLGLUCOSAMINYLTRANSFERASE SPINDLY-RELATED"/>
    <property type="match status" value="1"/>
</dbReference>
<feature type="signal peptide" evidence="4">
    <location>
        <begin position="1"/>
        <end position="24"/>
    </location>
</feature>
<keyword evidence="2 3" id="KW-0802">TPR repeat</keyword>
<dbReference type="AlphaFoldDB" id="A0A2R5FX48"/>
<dbReference type="GO" id="GO:0046813">
    <property type="term" value="P:receptor-mediated virion attachment to host cell"/>
    <property type="evidence" value="ECO:0007669"/>
    <property type="project" value="TreeGrafter"/>
</dbReference>
<feature type="repeat" description="TPR" evidence="3">
    <location>
        <begin position="82"/>
        <end position="115"/>
    </location>
</feature>
<keyword evidence="4" id="KW-0732">Signal</keyword>
<feature type="repeat" description="TPR" evidence="3">
    <location>
        <begin position="48"/>
        <end position="81"/>
    </location>
</feature>
<comment type="caution">
    <text evidence="5">The sequence shown here is derived from an EMBL/GenBank/DDBJ whole genome shotgun (WGS) entry which is preliminary data.</text>
</comment>
<evidence type="ECO:0000256" key="3">
    <source>
        <dbReference type="PROSITE-ProRule" id="PRU00339"/>
    </source>
</evidence>
<evidence type="ECO:0000256" key="1">
    <source>
        <dbReference type="ARBA" id="ARBA00022737"/>
    </source>
</evidence>
<evidence type="ECO:0000256" key="4">
    <source>
        <dbReference type="SAM" id="SignalP"/>
    </source>
</evidence>
<proteinExistence type="predicted"/>
<feature type="chain" id="PRO_5015308031" evidence="4">
    <location>
        <begin position="25"/>
        <end position="168"/>
    </location>
</feature>
<evidence type="ECO:0000256" key="2">
    <source>
        <dbReference type="ARBA" id="ARBA00022803"/>
    </source>
</evidence>
<evidence type="ECO:0000313" key="5">
    <source>
        <dbReference type="EMBL" id="GBG22855.1"/>
    </source>
</evidence>
<dbReference type="InterPro" id="IPR050498">
    <property type="entry name" value="Ycf3"/>
</dbReference>
<name>A0A2R5FX48_NOSCO</name>
<dbReference type="Proteomes" id="UP000245124">
    <property type="component" value="Unassembled WGS sequence"/>
</dbReference>
<organism evidence="5 6">
    <name type="scientific">Nostoc commune NIES-4072</name>
    <dbReference type="NCBI Taxonomy" id="2005467"/>
    <lineage>
        <taxon>Bacteria</taxon>
        <taxon>Bacillati</taxon>
        <taxon>Cyanobacteriota</taxon>
        <taxon>Cyanophyceae</taxon>
        <taxon>Nostocales</taxon>
        <taxon>Nostocaceae</taxon>
        <taxon>Nostoc</taxon>
    </lineage>
</organism>
<dbReference type="OrthoDB" id="427096at2"/>